<dbReference type="EMBL" id="CAICTM010002761">
    <property type="protein sequence ID" value="CAB9530149.1"/>
    <property type="molecule type" value="Genomic_DNA"/>
</dbReference>
<sequence length="426" mass="47659">MQLLRESTPLLALDPDEERIAINAVVNVKDHNVQDQKQPWNDGFWKCLAVIFGVMLLGTISHSPTGDHFRVMNQQLSLQERELELVRTSLEKNEEVFKATIAKLQEDNELKISSLQAQISQHEEHERSMNATLHGLQADVANMKEKACIQQGSGSEDMELQREPAWKAAIASLNTSIAKLQSESYGQQEKQQALDARVSQYEDEVNLSMNATIVSLKSEIEDSVGLSLHGIIDQLEEVWSATFQSLESKVEGLLEEKRALESNVANMVEKDNETLSITLDKANEELGALELEVGTLQPQIDQLQSDQKSIEEQVAVIQSRHKTGHFEAEPPCMGSSLPSDWVQHGFNTIQLVVDTSKCQFPEGSVPTYFTSLVVGAEYGDPASSIFQMKPTHDAFVVYLNPTWGARSYITSANNYDWRIQWIAFLG</sequence>
<keyword evidence="1" id="KW-0175">Coiled coil</keyword>
<gene>
    <name evidence="2" type="ORF">SEMRO_2763_G336530.1</name>
</gene>
<evidence type="ECO:0000256" key="1">
    <source>
        <dbReference type="SAM" id="Coils"/>
    </source>
</evidence>
<organism evidence="2 3">
    <name type="scientific">Seminavis robusta</name>
    <dbReference type="NCBI Taxonomy" id="568900"/>
    <lineage>
        <taxon>Eukaryota</taxon>
        <taxon>Sar</taxon>
        <taxon>Stramenopiles</taxon>
        <taxon>Ochrophyta</taxon>
        <taxon>Bacillariophyta</taxon>
        <taxon>Bacillariophyceae</taxon>
        <taxon>Bacillariophycidae</taxon>
        <taxon>Naviculales</taxon>
        <taxon>Naviculaceae</taxon>
        <taxon>Seminavis</taxon>
    </lineage>
</organism>
<feature type="coiled-coil region" evidence="1">
    <location>
        <begin position="73"/>
        <end position="107"/>
    </location>
</feature>
<dbReference type="AlphaFoldDB" id="A0A9N8F274"/>
<name>A0A9N8F274_9STRA</name>
<proteinExistence type="predicted"/>
<protein>
    <submittedName>
        <fullName evidence="2">Uncharacterized protein</fullName>
    </submittedName>
</protein>
<evidence type="ECO:0000313" key="3">
    <source>
        <dbReference type="Proteomes" id="UP001153069"/>
    </source>
</evidence>
<dbReference type="Proteomes" id="UP001153069">
    <property type="component" value="Unassembled WGS sequence"/>
</dbReference>
<accession>A0A9N8F274</accession>
<keyword evidence="3" id="KW-1185">Reference proteome</keyword>
<evidence type="ECO:0000313" key="2">
    <source>
        <dbReference type="EMBL" id="CAB9530149.1"/>
    </source>
</evidence>
<comment type="caution">
    <text evidence="2">The sequence shown here is derived from an EMBL/GenBank/DDBJ whole genome shotgun (WGS) entry which is preliminary data.</text>
</comment>
<reference evidence="2" key="1">
    <citation type="submission" date="2020-06" db="EMBL/GenBank/DDBJ databases">
        <authorList>
            <consortium name="Plant Systems Biology data submission"/>
        </authorList>
    </citation>
    <scope>NUCLEOTIDE SEQUENCE</scope>
    <source>
        <strain evidence="2">D6</strain>
    </source>
</reference>
<feature type="coiled-coil region" evidence="1">
    <location>
        <begin position="243"/>
        <end position="320"/>
    </location>
</feature>